<organism evidence="2 3">
    <name type="scientific">Lucilia cuprina</name>
    <name type="common">Green bottle fly</name>
    <name type="synonym">Australian sheep blowfly</name>
    <dbReference type="NCBI Taxonomy" id="7375"/>
    <lineage>
        <taxon>Eukaryota</taxon>
        <taxon>Metazoa</taxon>
        <taxon>Ecdysozoa</taxon>
        <taxon>Arthropoda</taxon>
        <taxon>Hexapoda</taxon>
        <taxon>Insecta</taxon>
        <taxon>Pterygota</taxon>
        <taxon>Neoptera</taxon>
        <taxon>Endopterygota</taxon>
        <taxon>Diptera</taxon>
        <taxon>Brachycera</taxon>
        <taxon>Muscomorpha</taxon>
        <taxon>Oestroidea</taxon>
        <taxon>Calliphoridae</taxon>
        <taxon>Luciliinae</taxon>
        <taxon>Lucilia</taxon>
    </lineage>
</organism>
<feature type="region of interest" description="Disordered" evidence="1">
    <location>
        <begin position="59"/>
        <end position="83"/>
    </location>
</feature>
<gene>
    <name evidence="2" type="ORF">FF38_10819</name>
</gene>
<name>A0A0L0CQU4_LUCCU</name>
<comment type="caution">
    <text evidence="2">The sequence shown here is derived from an EMBL/GenBank/DDBJ whole genome shotgun (WGS) entry which is preliminary data.</text>
</comment>
<evidence type="ECO:0000313" key="2">
    <source>
        <dbReference type="EMBL" id="KNC33809.1"/>
    </source>
</evidence>
<dbReference type="EMBL" id="JRES01000147">
    <property type="protein sequence ID" value="KNC33809.1"/>
    <property type="molecule type" value="Genomic_DNA"/>
</dbReference>
<protein>
    <submittedName>
        <fullName evidence="2">Uncharacterized protein</fullName>
    </submittedName>
</protein>
<sequence length="133" mass="15297">MALTSALPPTTVYPEEPKEYITSATLNLKPYRRSQSLNHDDRMEDYTFEWHTIVTTDTPPNTPVVPTFEKPVNYSPNESSYPAIPEHSRDLFLPAFTYNEEDNLPTKVDKFMACERYHSQYQQAMAKGTTTSL</sequence>
<dbReference type="Proteomes" id="UP000037069">
    <property type="component" value="Unassembled WGS sequence"/>
</dbReference>
<evidence type="ECO:0000313" key="3">
    <source>
        <dbReference type="Proteomes" id="UP000037069"/>
    </source>
</evidence>
<dbReference type="AlphaFoldDB" id="A0A0L0CQU4"/>
<keyword evidence="3" id="KW-1185">Reference proteome</keyword>
<reference evidence="2 3" key="1">
    <citation type="journal article" date="2015" name="Nat. Commun.">
        <title>Lucilia cuprina genome unlocks parasitic fly biology to underpin future interventions.</title>
        <authorList>
            <person name="Anstead C.A."/>
            <person name="Korhonen P.K."/>
            <person name="Young N.D."/>
            <person name="Hall R.S."/>
            <person name="Jex A.R."/>
            <person name="Murali S.C."/>
            <person name="Hughes D.S."/>
            <person name="Lee S.F."/>
            <person name="Perry T."/>
            <person name="Stroehlein A.J."/>
            <person name="Ansell B.R."/>
            <person name="Breugelmans B."/>
            <person name="Hofmann A."/>
            <person name="Qu J."/>
            <person name="Dugan S."/>
            <person name="Lee S.L."/>
            <person name="Chao H."/>
            <person name="Dinh H."/>
            <person name="Han Y."/>
            <person name="Doddapaneni H.V."/>
            <person name="Worley K.C."/>
            <person name="Muzny D.M."/>
            <person name="Ioannidis P."/>
            <person name="Waterhouse R.M."/>
            <person name="Zdobnov E.M."/>
            <person name="James P.J."/>
            <person name="Bagnall N.H."/>
            <person name="Kotze A.C."/>
            <person name="Gibbs R.A."/>
            <person name="Richards S."/>
            <person name="Batterham P."/>
            <person name="Gasser R.B."/>
        </authorList>
    </citation>
    <scope>NUCLEOTIDE SEQUENCE [LARGE SCALE GENOMIC DNA]</scope>
    <source>
        <strain evidence="2 3">LS</strain>
        <tissue evidence="2">Full body</tissue>
    </source>
</reference>
<evidence type="ECO:0000256" key="1">
    <source>
        <dbReference type="SAM" id="MobiDB-lite"/>
    </source>
</evidence>
<accession>A0A0L0CQU4</accession>
<proteinExistence type="predicted"/>